<feature type="transmembrane region" description="Helical" evidence="7">
    <location>
        <begin position="304"/>
        <end position="326"/>
    </location>
</feature>
<keyword evidence="3" id="KW-0997">Cell inner membrane</keyword>
<sequence length="428" mass="45909">MVLVISLFFLFMMLGMPVAFAIGISGSVFFLQQSSLPFTIPVQLVLTQTQSFTLLAIPLFVFAGNLLNETGITQRLMKLASVLAGHLRAGLAQVNVVLATLIGGITGSAIADASMQARVLGPGMTEKGYSKGFSAGIIGFASLIVTMIPPGIGLVLYGSIGEVSIGRLFAAGILPGLLMAIFMMGSIAITGRIKGYQPERAKPASPKEIATTFIDCIWAFLFPILLIVGLRLGFFTPSEAGAFAVVYAIVIGALVYKEFTWERFLKTLQDTVLDIGMIMLLIALSAIFAYGITWEQLPQQLAQFMLGISSTPWVIMLIIIAFLLVAGMFMDSTVLILLLTSILLPVAKQVGIDPVHFGIVMVMTLTIGLLTPPVGVVMYIVCSIFECSIGEFFKESRLLLIATVAVILAIIFFPDLALFIPNMIFGKG</sequence>
<keyword evidence="2" id="KW-1003">Cell membrane</keyword>
<feature type="transmembrane region" description="Helical" evidence="7">
    <location>
        <begin position="240"/>
        <end position="259"/>
    </location>
</feature>
<dbReference type="OrthoDB" id="9785600at2"/>
<reference evidence="9 10" key="1">
    <citation type="submission" date="2019-03" db="EMBL/GenBank/DDBJ databases">
        <title>Genomic Encyclopedia of Type Strains, Phase IV (KMG-IV): sequencing the most valuable type-strain genomes for metagenomic binning, comparative biology and taxonomic classification.</title>
        <authorList>
            <person name="Goeker M."/>
        </authorList>
    </citation>
    <scope>NUCLEOTIDE SEQUENCE [LARGE SCALE GENOMIC DNA]</scope>
    <source>
        <strain evidence="9 10">LX-B</strain>
    </source>
</reference>
<dbReference type="InterPro" id="IPR004681">
    <property type="entry name" value="TRAP_DctM"/>
</dbReference>
<keyword evidence="5 7" id="KW-1133">Transmembrane helix</keyword>
<evidence type="ECO:0000256" key="2">
    <source>
        <dbReference type="ARBA" id="ARBA00022475"/>
    </source>
</evidence>
<feature type="transmembrane region" description="Helical" evidence="7">
    <location>
        <begin position="271"/>
        <end position="292"/>
    </location>
</feature>
<dbReference type="InterPro" id="IPR010656">
    <property type="entry name" value="DctM"/>
</dbReference>
<dbReference type="EMBL" id="SLUN01000023">
    <property type="protein sequence ID" value="TCL62734.1"/>
    <property type="molecule type" value="Genomic_DNA"/>
</dbReference>
<keyword evidence="4 7" id="KW-0812">Transmembrane</keyword>
<feature type="transmembrane region" description="Helical" evidence="7">
    <location>
        <begin position="45"/>
        <end position="67"/>
    </location>
</feature>
<feature type="transmembrane region" description="Helical" evidence="7">
    <location>
        <begin position="133"/>
        <end position="157"/>
    </location>
</feature>
<evidence type="ECO:0000313" key="10">
    <source>
        <dbReference type="Proteomes" id="UP000295008"/>
    </source>
</evidence>
<dbReference type="GO" id="GO:0022857">
    <property type="term" value="F:transmembrane transporter activity"/>
    <property type="evidence" value="ECO:0007669"/>
    <property type="project" value="TreeGrafter"/>
</dbReference>
<gene>
    <name evidence="9" type="ORF">EDC14_102313</name>
</gene>
<feature type="transmembrane region" description="Helical" evidence="7">
    <location>
        <begin position="397"/>
        <end position="420"/>
    </location>
</feature>
<evidence type="ECO:0000256" key="3">
    <source>
        <dbReference type="ARBA" id="ARBA00022519"/>
    </source>
</evidence>
<evidence type="ECO:0000256" key="1">
    <source>
        <dbReference type="ARBA" id="ARBA00004429"/>
    </source>
</evidence>
<dbReference type="PIRSF" id="PIRSF006066">
    <property type="entry name" value="HI0050"/>
    <property type="match status" value="1"/>
</dbReference>
<comment type="subcellular location">
    <subcellularLocation>
        <location evidence="1">Cell inner membrane</location>
        <topology evidence="1">Multi-pass membrane protein</topology>
    </subcellularLocation>
</comment>
<dbReference type="Pfam" id="PF06808">
    <property type="entry name" value="DctM"/>
    <property type="match status" value="1"/>
</dbReference>
<feature type="domain" description="TRAP C4-dicarboxylate transport system permease DctM subunit" evidence="8">
    <location>
        <begin position="7"/>
        <end position="415"/>
    </location>
</feature>
<dbReference type="NCBIfam" id="TIGR00786">
    <property type="entry name" value="dctM"/>
    <property type="match status" value="1"/>
</dbReference>
<evidence type="ECO:0000256" key="4">
    <source>
        <dbReference type="ARBA" id="ARBA00022692"/>
    </source>
</evidence>
<comment type="caution">
    <text evidence="9">The sequence shown here is derived from an EMBL/GenBank/DDBJ whole genome shotgun (WGS) entry which is preliminary data.</text>
</comment>
<dbReference type="AlphaFoldDB" id="A0A4R1RAE9"/>
<feature type="transmembrane region" description="Helical" evidence="7">
    <location>
        <begin position="212"/>
        <end position="234"/>
    </location>
</feature>
<evidence type="ECO:0000313" key="9">
    <source>
        <dbReference type="EMBL" id="TCL62734.1"/>
    </source>
</evidence>
<evidence type="ECO:0000256" key="6">
    <source>
        <dbReference type="ARBA" id="ARBA00023136"/>
    </source>
</evidence>
<dbReference type="Proteomes" id="UP000295008">
    <property type="component" value="Unassembled WGS sequence"/>
</dbReference>
<organism evidence="9 10">
    <name type="scientific">Hydrogenispora ethanolica</name>
    <dbReference type="NCBI Taxonomy" id="1082276"/>
    <lineage>
        <taxon>Bacteria</taxon>
        <taxon>Bacillati</taxon>
        <taxon>Bacillota</taxon>
        <taxon>Hydrogenispora</taxon>
    </lineage>
</organism>
<feature type="transmembrane region" description="Helical" evidence="7">
    <location>
        <begin position="169"/>
        <end position="191"/>
    </location>
</feature>
<dbReference type="PANTHER" id="PTHR33362:SF4">
    <property type="entry name" value="2,3-DIKETO-L-GULONATE TRAP TRANSPORTER LARGE PERMEASE PROTEIN YIAN"/>
    <property type="match status" value="1"/>
</dbReference>
<name>A0A4R1RAE9_HYDET</name>
<feature type="transmembrane region" description="Helical" evidence="7">
    <location>
        <begin position="357"/>
        <end position="385"/>
    </location>
</feature>
<dbReference type="RefSeq" id="WP_132015532.1">
    <property type="nucleotide sequence ID" value="NZ_SLUN01000023.1"/>
</dbReference>
<evidence type="ECO:0000256" key="7">
    <source>
        <dbReference type="SAM" id="Phobius"/>
    </source>
</evidence>
<proteinExistence type="predicted"/>
<accession>A0A4R1RAE9</accession>
<dbReference type="GO" id="GO:0005886">
    <property type="term" value="C:plasma membrane"/>
    <property type="evidence" value="ECO:0007669"/>
    <property type="project" value="UniProtKB-SubCell"/>
</dbReference>
<keyword evidence="6 7" id="KW-0472">Membrane</keyword>
<keyword evidence="10" id="KW-1185">Reference proteome</keyword>
<protein>
    <submittedName>
        <fullName evidence="9">Tripartite ATP-independent transporter DctM subunit</fullName>
    </submittedName>
</protein>
<dbReference type="PANTHER" id="PTHR33362">
    <property type="entry name" value="SIALIC ACID TRAP TRANSPORTER PERMEASE PROTEIN SIAT-RELATED"/>
    <property type="match status" value="1"/>
</dbReference>
<evidence type="ECO:0000259" key="8">
    <source>
        <dbReference type="Pfam" id="PF06808"/>
    </source>
</evidence>
<evidence type="ECO:0000256" key="5">
    <source>
        <dbReference type="ARBA" id="ARBA00022989"/>
    </source>
</evidence>